<comment type="caution">
    <text evidence="2">The sequence shown here is derived from an EMBL/GenBank/DDBJ whole genome shotgun (WGS) entry which is preliminary data.</text>
</comment>
<dbReference type="AlphaFoldDB" id="A0A642UXA1"/>
<gene>
    <name evidence="2" type="ORF">DIURU_000531</name>
</gene>
<proteinExistence type="predicted"/>
<accession>A0A642UXA1</accession>
<dbReference type="OMA" id="FALWAWH"/>
<name>A0A642UXA1_DIURU</name>
<dbReference type="RefSeq" id="XP_034014673.1">
    <property type="nucleotide sequence ID" value="XM_034158278.1"/>
</dbReference>
<feature type="transmembrane region" description="Helical" evidence="1">
    <location>
        <begin position="20"/>
        <end position="40"/>
    </location>
</feature>
<reference evidence="2 3" key="1">
    <citation type="submission" date="2019-07" db="EMBL/GenBank/DDBJ databases">
        <title>Genome assembly of two rare yeast pathogens: Diutina rugosa and Trichomonascus ciferrii.</title>
        <authorList>
            <person name="Mixao V."/>
            <person name="Saus E."/>
            <person name="Hansen A."/>
            <person name="Lass-Flor C."/>
            <person name="Gabaldon T."/>
        </authorList>
    </citation>
    <scope>NUCLEOTIDE SEQUENCE [LARGE SCALE GENOMIC DNA]</scope>
    <source>
        <strain evidence="2 3">CBS 613</strain>
    </source>
</reference>
<evidence type="ECO:0000256" key="1">
    <source>
        <dbReference type="SAM" id="Phobius"/>
    </source>
</evidence>
<dbReference type="Proteomes" id="UP000449547">
    <property type="component" value="Unassembled WGS sequence"/>
</dbReference>
<feature type="transmembrane region" description="Helical" evidence="1">
    <location>
        <begin position="60"/>
        <end position="78"/>
    </location>
</feature>
<protein>
    <submittedName>
        <fullName evidence="2">Uncharacterized protein</fullName>
    </submittedName>
</protein>
<keyword evidence="3" id="KW-1185">Reference proteome</keyword>
<keyword evidence="1" id="KW-0812">Transmembrane</keyword>
<dbReference type="OrthoDB" id="4086878at2759"/>
<dbReference type="EMBL" id="SWFT01000022">
    <property type="protein sequence ID" value="KAA8907486.1"/>
    <property type="molecule type" value="Genomic_DNA"/>
</dbReference>
<evidence type="ECO:0000313" key="2">
    <source>
        <dbReference type="EMBL" id="KAA8907486.1"/>
    </source>
</evidence>
<sequence>MSNKYNVTRSQHETISKSRFAKASVLTVVTVVMFALWAWHGWWSLKVMYYQPYGSLINNLVYGPLTWFAHMGISYRLAKWLNLKLLDDSIEADYKKYL</sequence>
<dbReference type="VEuPathDB" id="FungiDB:DIURU_000531"/>
<keyword evidence="1" id="KW-1133">Transmembrane helix</keyword>
<dbReference type="GeneID" id="54779184"/>
<evidence type="ECO:0000313" key="3">
    <source>
        <dbReference type="Proteomes" id="UP000449547"/>
    </source>
</evidence>
<organism evidence="2 3">
    <name type="scientific">Diutina rugosa</name>
    <name type="common">Yeast</name>
    <name type="synonym">Candida rugosa</name>
    <dbReference type="NCBI Taxonomy" id="5481"/>
    <lineage>
        <taxon>Eukaryota</taxon>
        <taxon>Fungi</taxon>
        <taxon>Dikarya</taxon>
        <taxon>Ascomycota</taxon>
        <taxon>Saccharomycotina</taxon>
        <taxon>Pichiomycetes</taxon>
        <taxon>Debaryomycetaceae</taxon>
        <taxon>Diutina</taxon>
    </lineage>
</organism>
<keyword evidence="1" id="KW-0472">Membrane</keyword>